<proteinExistence type="predicted"/>
<evidence type="ECO:0000313" key="2">
    <source>
        <dbReference type="Proteomes" id="UP000179258"/>
    </source>
</evidence>
<accession>A0A1G2R2D1</accession>
<protein>
    <submittedName>
        <fullName evidence="1">Uncharacterized protein</fullName>
    </submittedName>
</protein>
<gene>
    <name evidence="1" type="ORF">A3D59_01665</name>
</gene>
<evidence type="ECO:0000313" key="1">
    <source>
        <dbReference type="EMBL" id="OHA67016.1"/>
    </source>
</evidence>
<dbReference type="Proteomes" id="UP000179258">
    <property type="component" value="Unassembled WGS sequence"/>
</dbReference>
<comment type="caution">
    <text evidence="1">The sequence shown here is derived from an EMBL/GenBank/DDBJ whole genome shotgun (WGS) entry which is preliminary data.</text>
</comment>
<organism evidence="1 2">
    <name type="scientific">Candidatus Wildermuthbacteria bacterium RIFCSPHIGHO2_02_FULL_47_17</name>
    <dbReference type="NCBI Taxonomy" id="1802452"/>
    <lineage>
        <taxon>Bacteria</taxon>
        <taxon>Candidatus Wildermuthiibacteriota</taxon>
    </lineage>
</organism>
<sequence length="93" mass="11081">MRRCMRCGRKIQESGIGNRIKMAGKENYWRWIFRHIKQFFSLIRHGFIKPETEGFIELCDICYEDFISILAFWIQVSKENVLSKLGARGTYTI</sequence>
<name>A0A1G2R2D1_9BACT</name>
<dbReference type="AlphaFoldDB" id="A0A1G2R2D1"/>
<dbReference type="EMBL" id="MHTX01000047">
    <property type="protein sequence ID" value="OHA67016.1"/>
    <property type="molecule type" value="Genomic_DNA"/>
</dbReference>
<reference evidence="1 2" key="1">
    <citation type="journal article" date="2016" name="Nat. Commun.">
        <title>Thousands of microbial genomes shed light on interconnected biogeochemical processes in an aquifer system.</title>
        <authorList>
            <person name="Anantharaman K."/>
            <person name="Brown C.T."/>
            <person name="Hug L.A."/>
            <person name="Sharon I."/>
            <person name="Castelle C.J."/>
            <person name="Probst A.J."/>
            <person name="Thomas B.C."/>
            <person name="Singh A."/>
            <person name="Wilkins M.J."/>
            <person name="Karaoz U."/>
            <person name="Brodie E.L."/>
            <person name="Williams K.H."/>
            <person name="Hubbard S.S."/>
            <person name="Banfield J.F."/>
        </authorList>
    </citation>
    <scope>NUCLEOTIDE SEQUENCE [LARGE SCALE GENOMIC DNA]</scope>
</reference>